<dbReference type="InterPro" id="IPR029061">
    <property type="entry name" value="THDP-binding"/>
</dbReference>
<feature type="non-terminal residue" evidence="3">
    <location>
        <position position="267"/>
    </location>
</feature>
<dbReference type="EMBL" id="UINC01065711">
    <property type="protein sequence ID" value="SVB95661.1"/>
    <property type="molecule type" value="Genomic_DNA"/>
</dbReference>
<gene>
    <name evidence="3" type="ORF">METZ01_LOCUS248515</name>
</gene>
<dbReference type="SUPFAM" id="SSF52518">
    <property type="entry name" value="Thiamin diphosphate-binding fold (THDP-binding)"/>
    <property type="match status" value="1"/>
</dbReference>
<dbReference type="GO" id="GO:0030976">
    <property type="term" value="F:thiamine pyrophosphate binding"/>
    <property type="evidence" value="ECO:0007669"/>
    <property type="project" value="InterPro"/>
</dbReference>
<dbReference type="CDD" id="cd03375">
    <property type="entry name" value="TPP_OGFOR"/>
    <property type="match status" value="1"/>
</dbReference>
<dbReference type="Pfam" id="PF02775">
    <property type="entry name" value="TPP_enzyme_C"/>
    <property type="match status" value="1"/>
</dbReference>
<evidence type="ECO:0000259" key="2">
    <source>
        <dbReference type="Pfam" id="PF02775"/>
    </source>
</evidence>
<dbReference type="GO" id="GO:0016625">
    <property type="term" value="F:oxidoreductase activity, acting on the aldehyde or oxo group of donors, iron-sulfur protein as acceptor"/>
    <property type="evidence" value="ECO:0007669"/>
    <property type="project" value="UniProtKB-ARBA"/>
</dbReference>
<keyword evidence="1" id="KW-0560">Oxidoreductase</keyword>
<evidence type="ECO:0000313" key="3">
    <source>
        <dbReference type="EMBL" id="SVB95661.1"/>
    </source>
</evidence>
<dbReference type="Gene3D" id="3.40.50.970">
    <property type="match status" value="1"/>
</dbReference>
<feature type="domain" description="Thiamine pyrophosphate enzyme TPP-binding" evidence="2">
    <location>
        <begin position="54"/>
        <end position="202"/>
    </location>
</feature>
<accession>A0A382IAC4</accession>
<name>A0A382IAC4_9ZZZZ</name>
<dbReference type="PANTHER" id="PTHR48084">
    <property type="entry name" value="2-OXOGLUTARATE OXIDOREDUCTASE SUBUNIT KORB-RELATED"/>
    <property type="match status" value="1"/>
</dbReference>
<dbReference type="GO" id="GO:0045333">
    <property type="term" value="P:cellular respiration"/>
    <property type="evidence" value="ECO:0007669"/>
    <property type="project" value="UniProtKB-ARBA"/>
</dbReference>
<dbReference type="InterPro" id="IPR011766">
    <property type="entry name" value="TPP_enzyme_TPP-bd"/>
</dbReference>
<feature type="non-terminal residue" evidence="3">
    <location>
        <position position="1"/>
    </location>
</feature>
<reference evidence="3" key="1">
    <citation type="submission" date="2018-05" db="EMBL/GenBank/DDBJ databases">
        <authorList>
            <person name="Lanie J.A."/>
            <person name="Ng W.-L."/>
            <person name="Kazmierczak K.M."/>
            <person name="Andrzejewski T.M."/>
            <person name="Davidsen T.M."/>
            <person name="Wayne K.J."/>
            <person name="Tettelin H."/>
            <person name="Glass J.I."/>
            <person name="Rusch D."/>
            <person name="Podicherti R."/>
            <person name="Tsui H.-C.T."/>
            <person name="Winkler M.E."/>
        </authorList>
    </citation>
    <scope>NUCLEOTIDE SEQUENCE</scope>
</reference>
<protein>
    <recommendedName>
        <fullName evidence="2">Thiamine pyrophosphate enzyme TPP-binding domain-containing protein</fullName>
    </recommendedName>
</protein>
<dbReference type="PANTHER" id="PTHR48084:SF5">
    <property type="entry name" value="BLR6744 PROTEIN"/>
    <property type="match status" value="1"/>
</dbReference>
<dbReference type="AlphaFoldDB" id="A0A382IAC4"/>
<dbReference type="InterPro" id="IPR051457">
    <property type="entry name" value="2-oxoacid:Fd_oxidoreductase"/>
</dbReference>
<proteinExistence type="predicted"/>
<sequence length="267" mass="28964">MGKVNKIDLPLDDYKGGKSTLCPGCGHDAISSVIMKAAWENAIPPEGIAKMSGIGCSSKTPAYFLQKSHGFNTAHGRMPSVTTGANMANKNLNFLAVSGDGDTASIGIGQFIHAIRRNLNMLYIVENNGVYGLTKGQYSATAEKGTQKRKGSPNEQKEIDLCAMAINLGCAFVARSFSGSRKQLTALIRAGMSHRGMAVIDVISPCVTFNNNEESYKSLQYVKNNNEELHSLDYIPHFNPIEEIEIPSGGYKEVKLHDGSYLRLETI</sequence>
<evidence type="ECO:0000256" key="1">
    <source>
        <dbReference type="ARBA" id="ARBA00023002"/>
    </source>
</evidence>
<organism evidence="3">
    <name type="scientific">marine metagenome</name>
    <dbReference type="NCBI Taxonomy" id="408172"/>
    <lineage>
        <taxon>unclassified sequences</taxon>
        <taxon>metagenomes</taxon>
        <taxon>ecological metagenomes</taxon>
    </lineage>
</organism>